<dbReference type="AlphaFoldDB" id="U5QFD4"/>
<dbReference type="STRING" id="1183438.GKIL_0128"/>
<dbReference type="HOGENOM" id="CLU_2436643_0_0_3"/>
<accession>U5QFD4</accession>
<name>U5QFD4_GLOK1</name>
<proteinExistence type="predicted"/>
<organism evidence="1 2">
    <name type="scientific">Gloeobacter kilaueensis (strain ATCC BAA-2537 / CCAP 1431/1 / ULC 316 / JS1)</name>
    <dbReference type="NCBI Taxonomy" id="1183438"/>
    <lineage>
        <taxon>Bacteria</taxon>
        <taxon>Bacillati</taxon>
        <taxon>Cyanobacteriota</taxon>
        <taxon>Cyanophyceae</taxon>
        <taxon>Gloeobacterales</taxon>
        <taxon>Gloeobacteraceae</taxon>
        <taxon>Gloeobacter</taxon>
    </lineage>
</organism>
<dbReference type="eggNOG" id="ENOG5033AEW">
    <property type="taxonomic scope" value="Bacteria"/>
</dbReference>
<dbReference type="EMBL" id="CP003587">
    <property type="protein sequence ID" value="AGY56375.1"/>
    <property type="molecule type" value="Genomic_DNA"/>
</dbReference>
<dbReference type="Proteomes" id="UP000017396">
    <property type="component" value="Chromosome"/>
</dbReference>
<dbReference type="KEGG" id="glj:GKIL_0128"/>
<protein>
    <submittedName>
        <fullName evidence="1">Uncharacterized protein</fullName>
    </submittedName>
</protein>
<evidence type="ECO:0000313" key="2">
    <source>
        <dbReference type="Proteomes" id="UP000017396"/>
    </source>
</evidence>
<gene>
    <name evidence="1" type="ORF">GKIL_0128</name>
</gene>
<reference evidence="1 2" key="1">
    <citation type="journal article" date="2013" name="PLoS ONE">
        <title>Cultivation and Complete Genome Sequencing of Gloeobacter kilaueensis sp. nov., from a Lava Cave in Kilauea Caldera, Hawai'i.</title>
        <authorList>
            <person name="Saw J.H."/>
            <person name="Schatz M."/>
            <person name="Brown M.V."/>
            <person name="Kunkel D.D."/>
            <person name="Foster J.S."/>
            <person name="Shick H."/>
            <person name="Christensen S."/>
            <person name="Hou S."/>
            <person name="Wan X."/>
            <person name="Donachie S.P."/>
        </authorList>
    </citation>
    <scope>NUCLEOTIDE SEQUENCE [LARGE SCALE GENOMIC DNA]</scope>
    <source>
        <strain evidence="2">JS</strain>
    </source>
</reference>
<keyword evidence="2" id="KW-1185">Reference proteome</keyword>
<sequence>MFIIEDDNHAETQAGRFASFDEALAELQRRSCLPWNEPPNRAPCTSWRTCGRQYVIVECDTSVRPWEPIQSHTVLEISAAGVKWLSCEPR</sequence>
<evidence type="ECO:0000313" key="1">
    <source>
        <dbReference type="EMBL" id="AGY56375.1"/>
    </source>
</evidence>